<dbReference type="PANTHER" id="PTHR21666:SF289">
    <property type="entry name" value="L-ALA--D-GLU ENDOPEPTIDASE"/>
    <property type="match status" value="1"/>
</dbReference>
<reference evidence="4" key="1">
    <citation type="submission" date="2021-01" db="EMBL/GenBank/DDBJ databases">
        <title>Whole genome shotgun sequence of Catellatospora methionotrophica NBRC 14553.</title>
        <authorList>
            <person name="Komaki H."/>
            <person name="Tamura T."/>
        </authorList>
    </citation>
    <scope>NUCLEOTIDE SEQUENCE</scope>
    <source>
        <strain evidence="4">NBRC 14553</strain>
    </source>
</reference>
<comment type="caution">
    <text evidence="4">The sequence shown here is derived from an EMBL/GenBank/DDBJ whole genome shotgun (WGS) entry which is preliminary data.</text>
</comment>
<evidence type="ECO:0000256" key="1">
    <source>
        <dbReference type="ARBA" id="ARBA00022729"/>
    </source>
</evidence>
<dbReference type="InterPro" id="IPR050570">
    <property type="entry name" value="Cell_wall_metabolism_enzyme"/>
</dbReference>
<dbReference type="InterPro" id="IPR016047">
    <property type="entry name" value="M23ase_b-sheet_dom"/>
</dbReference>
<dbReference type="AlphaFoldDB" id="A0A8J3PG52"/>
<accession>A0A8J3PG52</accession>
<dbReference type="RefSeq" id="WP_166379316.1">
    <property type="nucleotide sequence ID" value="NZ_BAAATT010000005.1"/>
</dbReference>
<evidence type="ECO:0000313" key="5">
    <source>
        <dbReference type="Proteomes" id="UP000660339"/>
    </source>
</evidence>
<dbReference type="SUPFAM" id="SSF51261">
    <property type="entry name" value="Duplicated hybrid motif"/>
    <property type="match status" value="1"/>
</dbReference>
<dbReference type="Gene3D" id="2.70.70.10">
    <property type="entry name" value="Glucose Permease (Domain IIA)"/>
    <property type="match status" value="1"/>
</dbReference>
<organism evidence="4 5">
    <name type="scientific">Catellatospora methionotrophica</name>
    <dbReference type="NCBI Taxonomy" id="121620"/>
    <lineage>
        <taxon>Bacteria</taxon>
        <taxon>Bacillati</taxon>
        <taxon>Actinomycetota</taxon>
        <taxon>Actinomycetes</taxon>
        <taxon>Micromonosporales</taxon>
        <taxon>Micromonosporaceae</taxon>
        <taxon>Catellatospora</taxon>
    </lineage>
</organism>
<sequence length="434" mass="44265">MRRGLSRALAGLCATLLGVLAVGVGPARAAGPMPFFQLPFPCGETWRLATYSGHGAYNIDMTFTGGGSNGRTIVASAGGAVASKGTTPRGGNYVTLDHGNGWRTTYYHLIAQSPLGVGQYVITGQPIAQVGSTGNSTGPHLHYEVTRDGSGTEAWFNGSPSGINSEGAAARNVTSANCGVAAGQVYEAASNNGWRPQAVSGPGGAVTGVATAAIGVNGTKVLYSLNGGMIFEAASDNSWRNLHTGVVGAQGTALAALNVNGVKLVYNVVDGYVHEAASNNGWRNLNTGIGGVANNSIAAIQVSGVKYVYSIVGGYVHEASSANGWRNLNTGVPGAAVAAITVGTTKVLYVINNNAVYEATSATGWANNWTGISGITFNTIAATNLNGVKLIYTTVGGYVHEAASNNAWRNLNTNVGGSRIGVLTLSGVKYLYAS</sequence>
<keyword evidence="5" id="KW-1185">Reference proteome</keyword>
<dbReference type="Proteomes" id="UP000660339">
    <property type="component" value="Unassembled WGS sequence"/>
</dbReference>
<dbReference type="InterPro" id="IPR011055">
    <property type="entry name" value="Dup_hybrid_motif"/>
</dbReference>
<feature type="signal peptide" evidence="2">
    <location>
        <begin position="1"/>
        <end position="29"/>
    </location>
</feature>
<dbReference type="PANTHER" id="PTHR21666">
    <property type="entry name" value="PEPTIDASE-RELATED"/>
    <property type="match status" value="1"/>
</dbReference>
<keyword evidence="1 2" id="KW-0732">Signal</keyword>
<feature type="chain" id="PRO_5035304572" description="M23ase beta-sheet core domain-containing protein" evidence="2">
    <location>
        <begin position="30"/>
        <end position="434"/>
    </location>
</feature>
<gene>
    <name evidence="4" type="ORF">Cme02nite_33800</name>
</gene>
<protein>
    <recommendedName>
        <fullName evidence="3">M23ase beta-sheet core domain-containing protein</fullName>
    </recommendedName>
</protein>
<proteinExistence type="predicted"/>
<dbReference type="EMBL" id="BONJ01000019">
    <property type="protein sequence ID" value="GIG15048.1"/>
    <property type="molecule type" value="Genomic_DNA"/>
</dbReference>
<dbReference type="GO" id="GO:0004222">
    <property type="term" value="F:metalloendopeptidase activity"/>
    <property type="evidence" value="ECO:0007669"/>
    <property type="project" value="TreeGrafter"/>
</dbReference>
<evidence type="ECO:0000313" key="4">
    <source>
        <dbReference type="EMBL" id="GIG15048.1"/>
    </source>
</evidence>
<feature type="domain" description="M23ase beta-sheet core" evidence="3">
    <location>
        <begin position="68"/>
        <end position="150"/>
    </location>
</feature>
<evidence type="ECO:0000259" key="3">
    <source>
        <dbReference type="Pfam" id="PF01551"/>
    </source>
</evidence>
<dbReference type="Pfam" id="PF01551">
    <property type="entry name" value="Peptidase_M23"/>
    <property type="match status" value="1"/>
</dbReference>
<evidence type="ECO:0000256" key="2">
    <source>
        <dbReference type="SAM" id="SignalP"/>
    </source>
</evidence>
<name>A0A8J3PG52_9ACTN</name>
<dbReference type="CDD" id="cd12797">
    <property type="entry name" value="M23_peptidase"/>
    <property type="match status" value="1"/>
</dbReference>